<evidence type="ECO:0000313" key="1">
    <source>
        <dbReference type="EMBL" id="GAI23700.1"/>
    </source>
</evidence>
<dbReference type="Gene3D" id="3.60.20.10">
    <property type="entry name" value="Glutamine Phosphoribosylpyrophosphate, subunit 1, domain 1"/>
    <property type="match status" value="1"/>
</dbReference>
<organism evidence="1">
    <name type="scientific">marine sediment metagenome</name>
    <dbReference type="NCBI Taxonomy" id="412755"/>
    <lineage>
        <taxon>unclassified sequences</taxon>
        <taxon>metagenomes</taxon>
        <taxon>ecological metagenomes</taxon>
    </lineage>
</organism>
<feature type="non-terminal residue" evidence="1">
    <location>
        <position position="1"/>
    </location>
</feature>
<dbReference type="InterPro" id="IPR029055">
    <property type="entry name" value="Ntn_hydrolases_N"/>
</dbReference>
<dbReference type="SUPFAM" id="SSF56235">
    <property type="entry name" value="N-terminal nucleophile aminohydrolases (Ntn hydrolases)"/>
    <property type="match status" value="1"/>
</dbReference>
<dbReference type="EMBL" id="BARV01021438">
    <property type="protein sequence ID" value="GAI23700.1"/>
    <property type="molecule type" value="Genomic_DNA"/>
</dbReference>
<proteinExistence type="predicted"/>
<protein>
    <submittedName>
        <fullName evidence="1">Uncharacterized protein</fullName>
    </submittedName>
</protein>
<accession>X1NA20</accession>
<dbReference type="AlphaFoldDB" id="X1NA20"/>
<comment type="caution">
    <text evidence="1">The sequence shown here is derived from an EMBL/GenBank/DDBJ whole genome shotgun (WGS) entry which is preliminary data.</text>
</comment>
<reference evidence="1" key="1">
    <citation type="journal article" date="2014" name="Front. Microbiol.">
        <title>High frequency of phylogenetically diverse reductive dehalogenase-homologous genes in deep subseafloor sedimentary metagenomes.</title>
        <authorList>
            <person name="Kawai M."/>
            <person name="Futagami T."/>
            <person name="Toyoda A."/>
            <person name="Takaki Y."/>
            <person name="Nishi S."/>
            <person name="Hori S."/>
            <person name="Arai W."/>
            <person name="Tsubouchi T."/>
            <person name="Morono Y."/>
            <person name="Uchiyama I."/>
            <person name="Ito T."/>
            <person name="Fujiyama A."/>
            <person name="Inagaki F."/>
            <person name="Takami H."/>
        </authorList>
    </citation>
    <scope>NUCLEOTIDE SEQUENCE</scope>
    <source>
        <strain evidence="1">Expedition CK06-06</strain>
    </source>
</reference>
<name>X1NA20_9ZZZZ</name>
<gene>
    <name evidence="1" type="ORF">S06H3_35528</name>
</gene>
<sequence>EHHAKTTNTGEAITQAVKYLDGNLTFALIDEAKPSEVWIHRWGYSAPVSVVVVNGLVVFASELGHALSAIGKRKKDFVRFPPCEARTLKDGELLHITAQGLCFSKTDPESEAIGVADRLYPQFYPTTNTDNPLTRKGDPDDDEAFLICHNCLENVFEDVYDNDKGRWVKVCAFCGEIVKAEVRSYDPI</sequence>